<dbReference type="Pfam" id="PF02776">
    <property type="entry name" value="TPP_enzyme_N"/>
    <property type="match status" value="1"/>
</dbReference>
<keyword evidence="4" id="KW-0479">Metal-binding</keyword>
<evidence type="ECO:0000256" key="2">
    <source>
        <dbReference type="ARBA" id="ARBA00001964"/>
    </source>
</evidence>
<evidence type="ECO:0000313" key="11">
    <source>
        <dbReference type="Proteomes" id="UP001597109"/>
    </source>
</evidence>
<feature type="domain" description="Thiamine pyrophosphate enzyme TPP-binding" evidence="8">
    <location>
        <begin position="397"/>
        <end position="556"/>
    </location>
</feature>
<dbReference type="Pfam" id="PF02775">
    <property type="entry name" value="TPP_enzyme_C"/>
    <property type="match status" value="1"/>
</dbReference>
<dbReference type="Gene3D" id="3.40.50.1220">
    <property type="entry name" value="TPP-binding domain"/>
    <property type="match status" value="1"/>
</dbReference>
<evidence type="ECO:0000256" key="1">
    <source>
        <dbReference type="ARBA" id="ARBA00001946"/>
    </source>
</evidence>
<gene>
    <name evidence="10" type="ORF">ACFQ1X_09035</name>
</gene>
<dbReference type="InterPro" id="IPR029035">
    <property type="entry name" value="DHS-like_NAD/FAD-binding_dom"/>
</dbReference>
<accession>A0ABW3LCX4</accession>
<dbReference type="Proteomes" id="UP001597109">
    <property type="component" value="Unassembled WGS sequence"/>
</dbReference>
<evidence type="ECO:0000259" key="9">
    <source>
        <dbReference type="Pfam" id="PF02776"/>
    </source>
</evidence>
<comment type="cofactor">
    <cofactor evidence="1">
        <name>Mg(2+)</name>
        <dbReference type="ChEBI" id="CHEBI:18420"/>
    </cofactor>
</comment>
<reference evidence="11" key="1">
    <citation type="journal article" date="2019" name="Int. J. Syst. Evol. Microbiol.">
        <title>The Global Catalogue of Microorganisms (GCM) 10K type strain sequencing project: providing services to taxonomists for standard genome sequencing and annotation.</title>
        <authorList>
            <consortium name="The Broad Institute Genomics Platform"/>
            <consortium name="The Broad Institute Genome Sequencing Center for Infectious Disease"/>
            <person name="Wu L."/>
            <person name="Ma J."/>
        </authorList>
    </citation>
    <scope>NUCLEOTIDE SEQUENCE [LARGE SCALE GENOMIC DNA]</scope>
    <source>
        <strain evidence="11">CCUG 56756</strain>
    </source>
</reference>
<dbReference type="CDD" id="cd07035">
    <property type="entry name" value="TPP_PYR_POX_like"/>
    <property type="match status" value="1"/>
</dbReference>
<proteinExistence type="inferred from homology"/>
<name>A0ABW3LCX4_9BACL</name>
<dbReference type="InterPro" id="IPR011766">
    <property type="entry name" value="TPP_enzyme_TPP-bd"/>
</dbReference>
<feature type="domain" description="Thiamine pyrophosphate enzyme central" evidence="7">
    <location>
        <begin position="197"/>
        <end position="330"/>
    </location>
</feature>
<sequence>MGEITGGEVLARMLQIEGVQNVFGIIDGTYFGFYSKLEPHGIELVTPRHETSAAHMAGAYARATGKLGVCMASNGPGVANILPGLVVEEAEGNRVLVITSSRRTGIMYPDRVGTYQCFNQSGVISQMAKWSEAVPSFDRIPEMMRRALRKCYDGRPGVVHLDIPENIMNGKFKDEPAFWQPHQYRSMTQPEPSDGQIDQAVELLLKAKFPIIHAGYGVIHAQASEQLEKVAKLLNTLVTTSWAGRGAIPESSPHAMPMVHIEANNNIRNESDLVLVLGSRLGETDWWGKAPYWNKDQQVIQVDLDPVVLGGNKPVELAIHGDILSFLTKLHKKLEMKKDQLNTESMKRYVERFGQERAKDRKKLDEKLSDTSAPMNSAIIPSTVQKVFPEDTPVVFDGGNTTIWANFYYQIEKPGSVFSTFKFGMLGAGTAQALGAAVANPGKPVVCMIGDGAMGFHPQEIETAVRNNLQVIYIVFCDKQWGMVKMNQHFALKPVKTLIKKSLSAEESIKSDLGEIAFDKLAESMGAYGARVSDPKDLQFALEQAYATGKCAVIHCDVNPVQHMWAPGLKYFKDLHAEPKGK</sequence>
<dbReference type="PANTHER" id="PTHR18968">
    <property type="entry name" value="THIAMINE PYROPHOSPHATE ENZYMES"/>
    <property type="match status" value="1"/>
</dbReference>
<keyword evidence="11" id="KW-1185">Reference proteome</keyword>
<feature type="domain" description="Thiamine pyrophosphate enzyme N-terminal TPP-binding" evidence="9">
    <location>
        <begin position="5"/>
        <end position="108"/>
    </location>
</feature>
<dbReference type="InterPro" id="IPR012000">
    <property type="entry name" value="Thiamin_PyroP_enz_cen_dom"/>
</dbReference>
<dbReference type="SUPFAM" id="SSF52518">
    <property type="entry name" value="Thiamin diphosphate-binding fold (THDP-binding)"/>
    <property type="match status" value="2"/>
</dbReference>
<comment type="cofactor">
    <cofactor evidence="2">
        <name>thiamine diphosphate</name>
        <dbReference type="ChEBI" id="CHEBI:58937"/>
    </cofactor>
</comment>
<dbReference type="InterPro" id="IPR000399">
    <property type="entry name" value="TPP-bd_CS"/>
</dbReference>
<dbReference type="EMBL" id="JBHTKI010000012">
    <property type="protein sequence ID" value="MFD1031571.1"/>
    <property type="molecule type" value="Genomic_DNA"/>
</dbReference>
<comment type="similarity">
    <text evidence="3 6">Belongs to the TPP enzyme family.</text>
</comment>
<dbReference type="InterPro" id="IPR045229">
    <property type="entry name" value="TPP_enz"/>
</dbReference>
<dbReference type="SUPFAM" id="SSF52467">
    <property type="entry name" value="DHS-like NAD/FAD-binding domain"/>
    <property type="match status" value="1"/>
</dbReference>
<evidence type="ECO:0000256" key="6">
    <source>
        <dbReference type="RuleBase" id="RU362132"/>
    </source>
</evidence>
<evidence type="ECO:0000256" key="5">
    <source>
        <dbReference type="ARBA" id="ARBA00023052"/>
    </source>
</evidence>
<evidence type="ECO:0000256" key="3">
    <source>
        <dbReference type="ARBA" id="ARBA00007812"/>
    </source>
</evidence>
<evidence type="ECO:0000259" key="7">
    <source>
        <dbReference type="Pfam" id="PF00205"/>
    </source>
</evidence>
<protein>
    <submittedName>
        <fullName evidence="10">Thiamine pyrophosphate-binding protein</fullName>
    </submittedName>
</protein>
<dbReference type="InterPro" id="IPR029061">
    <property type="entry name" value="THDP-binding"/>
</dbReference>
<comment type="caution">
    <text evidence="10">The sequence shown here is derived from an EMBL/GenBank/DDBJ whole genome shotgun (WGS) entry which is preliminary data.</text>
</comment>
<dbReference type="PANTHER" id="PTHR18968:SF166">
    <property type="entry name" value="2-HYDROXYACYL-COA LYASE 2"/>
    <property type="match status" value="1"/>
</dbReference>
<keyword evidence="5 6" id="KW-0786">Thiamine pyrophosphate</keyword>
<dbReference type="RefSeq" id="WP_144840055.1">
    <property type="nucleotide sequence ID" value="NZ_JBHTKI010000012.1"/>
</dbReference>
<dbReference type="PROSITE" id="PS00187">
    <property type="entry name" value="TPP_ENZYMES"/>
    <property type="match status" value="1"/>
</dbReference>
<dbReference type="Gene3D" id="3.40.50.970">
    <property type="match status" value="2"/>
</dbReference>
<dbReference type="Pfam" id="PF00205">
    <property type="entry name" value="TPP_enzyme_M"/>
    <property type="match status" value="1"/>
</dbReference>
<dbReference type="InterPro" id="IPR012001">
    <property type="entry name" value="Thiamin_PyroP_enz_TPP-bd_dom"/>
</dbReference>
<organism evidence="10 11">
    <name type="scientific">Metaplanococcus flavidus</name>
    <dbReference type="NCBI Taxonomy" id="569883"/>
    <lineage>
        <taxon>Bacteria</taxon>
        <taxon>Bacillati</taxon>
        <taxon>Bacillota</taxon>
        <taxon>Bacilli</taxon>
        <taxon>Bacillales</taxon>
        <taxon>Caryophanaceae</taxon>
        <taxon>Metaplanococcus</taxon>
    </lineage>
</organism>
<evidence type="ECO:0000256" key="4">
    <source>
        <dbReference type="ARBA" id="ARBA00022723"/>
    </source>
</evidence>
<evidence type="ECO:0000259" key="8">
    <source>
        <dbReference type="Pfam" id="PF02775"/>
    </source>
</evidence>
<evidence type="ECO:0000313" key="10">
    <source>
        <dbReference type="EMBL" id="MFD1031571.1"/>
    </source>
</evidence>